<dbReference type="InterPro" id="IPR008715">
    <property type="entry name" value="SAM-MeTfrase_NodS-like"/>
</dbReference>
<gene>
    <name evidence="4" type="ORF">RM540_06965</name>
</gene>
<dbReference type="CDD" id="cd02440">
    <property type="entry name" value="AdoMet_MTases"/>
    <property type="match status" value="1"/>
</dbReference>
<proteinExistence type="predicted"/>
<keyword evidence="1 4" id="KW-0489">Methyltransferase</keyword>
<dbReference type="SUPFAM" id="SSF53335">
    <property type="entry name" value="S-adenosyl-L-methionine-dependent methyltransferases"/>
    <property type="match status" value="1"/>
</dbReference>
<evidence type="ECO:0000313" key="5">
    <source>
        <dbReference type="Proteomes" id="UP001267426"/>
    </source>
</evidence>
<evidence type="ECO:0000256" key="1">
    <source>
        <dbReference type="ARBA" id="ARBA00022603"/>
    </source>
</evidence>
<name>A0ABU3BQF4_9BACT</name>
<organism evidence="4 5">
    <name type="scientific">Rubrivirga litoralis</name>
    <dbReference type="NCBI Taxonomy" id="3075598"/>
    <lineage>
        <taxon>Bacteria</taxon>
        <taxon>Pseudomonadati</taxon>
        <taxon>Rhodothermota</taxon>
        <taxon>Rhodothermia</taxon>
        <taxon>Rhodothermales</taxon>
        <taxon>Rubricoccaceae</taxon>
        <taxon>Rubrivirga</taxon>
    </lineage>
</organism>
<sequence>MPTPPPTTPHRTESGSIAPAYFERLYEGDPDPWAFETSPYEAAKYEATLDALPRARYASAFEVGCANGVLTERLADRCDRVLAVDVAEAALAQARRRCAGRGGVEIRRMAVPGEWPDERSAEVDRPFDLVLVSEVGYYLAPPDLDRLRARCAASVGRGGHLVLVHWTGETDYPLSGDDVHDAFLADPAWRPLRAGRTADYRLDVLERGEQGRAG</sequence>
<comment type="caution">
    <text evidence="4">The sequence shown here is derived from an EMBL/GenBank/DDBJ whole genome shotgun (WGS) entry which is preliminary data.</text>
</comment>
<dbReference type="EMBL" id="JAVRHT010000013">
    <property type="protein sequence ID" value="MDT0631490.1"/>
    <property type="molecule type" value="Genomic_DNA"/>
</dbReference>
<dbReference type="Pfam" id="PF05401">
    <property type="entry name" value="NodS"/>
    <property type="match status" value="1"/>
</dbReference>
<dbReference type="InterPro" id="IPR029063">
    <property type="entry name" value="SAM-dependent_MTases_sf"/>
</dbReference>
<dbReference type="Gene3D" id="3.40.50.150">
    <property type="entry name" value="Vaccinia Virus protein VP39"/>
    <property type="match status" value="1"/>
</dbReference>
<evidence type="ECO:0000256" key="3">
    <source>
        <dbReference type="ARBA" id="ARBA00022691"/>
    </source>
</evidence>
<dbReference type="PANTHER" id="PTHR43464">
    <property type="entry name" value="METHYLTRANSFERASE"/>
    <property type="match status" value="1"/>
</dbReference>
<dbReference type="PANTHER" id="PTHR43464:SF19">
    <property type="entry name" value="UBIQUINONE BIOSYNTHESIS O-METHYLTRANSFERASE, MITOCHONDRIAL"/>
    <property type="match status" value="1"/>
</dbReference>
<dbReference type="Proteomes" id="UP001267426">
    <property type="component" value="Unassembled WGS sequence"/>
</dbReference>
<dbReference type="GO" id="GO:0008168">
    <property type="term" value="F:methyltransferase activity"/>
    <property type="evidence" value="ECO:0007669"/>
    <property type="project" value="UniProtKB-KW"/>
</dbReference>
<keyword evidence="3" id="KW-0949">S-adenosyl-L-methionine</keyword>
<keyword evidence="2" id="KW-0808">Transferase</keyword>
<reference evidence="4 5" key="1">
    <citation type="submission" date="2023-09" db="EMBL/GenBank/DDBJ databases">
        <authorList>
            <person name="Rey-Velasco X."/>
        </authorList>
    </citation>
    <scope>NUCLEOTIDE SEQUENCE [LARGE SCALE GENOMIC DNA]</scope>
    <source>
        <strain evidence="4 5">F394</strain>
    </source>
</reference>
<keyword evidence="5" id="KW-1185">Reference proteome</keyword>
<dbReference type="GO" id="GO:0032259">
    <property type="term" value="P:methylation"/>
    <property type="evidence" value="ECO:0007669"/>
    <property type="project" value="UniProtKB-KW"/>
</dbReference>
<accession>A0ABU3BQF4</accession>
<protein>
    <submittedName>
        <fullName evidence="4">SAM-dependent methyltransferase</fullName>
    </submittedName>
</protein>
<dbReference type="RefSeq" id="WP_311662833.1">
    <property type="nucleotide sequence ID" value="NZ_JAVRHT010000013.1"/>
</dbReference>
<evidence type="ECO:0000313" key="4">
    <source>
        <dbReference type="EMBL" id="MDT0631490.1"/>
    </source>
</evidence>
<evidence type="ECO:0000256" key="2">
    <source>
        <dbReference type="ARBA" id="ARBA00022679"/>
    </source>
</evidence>